<dbReference type="Proteomes" id="UP000550260">
    <property type="component" value="Unassembled WGS sequence"/>
</dbReference>
<evidence type="ECO:0000313" key="3">
    <source>
        <dbReference type="Proteomes" id="UP000233750"/>
    </source>
</evidence>
<sequence>MDMQESQDFTEELTVEELSDATGAGWCVGSAGTFGCPSSAGSYGTVSSH</sequence>
<accession>A0A2N3WFP4</accession>
<name>A0A2N3WFP4_9PSEU</name>
<comment type="caution">
    <text evidence="2">The sequence shown here is derived from an EMBL/GenBank/DDBJ whole genome shotgun (WGS) entry which is preliminary data.</text>
</comment>
<reference evidence="2 3" key="1">
    <citation type="submission" date="2017-12" db="EMBL/GenBank/DDBJ databases">
        <title>Sequencing the genomes of 1000 Actinobacteria strains.</title>
        <authorList>
            <person name="Klenk H.-P."/>
        </authorList>
    </citation>
    <scope>NUCLEOTIDE SEQUENCE [LARGE SCALE GENOMIC DNA]</scope>
    <source>
        <strain evidence="2 3">DSM 45165</strain>
    </source>
</reference>
<proteinExistence type="predicted"/>
<keyword evidence="3" id="KW-1185">Reference proteome</keyword>
<dbReference type="EMBL" id="PJMY01000003">
    <property type="protein sequence ID" value="PKV92696.1"/>
    <property type="molecule type" value="Genomic_DNA"/>
</dbReference>
<evidence type="ECO:0000313" key="1">
    <source>
        <dbReference type="EMBL" id="MBB2499568.1"/>
    </source>
</evidence>
<accession>A0A8E1VWD4</accession>
<dbReference type="RefSeq" id="WP_009085976.1">
    <property type="nucleotide sequence ID" value="NZ_JACJHR010000011.1"/>
</dbReference>
<dbReference type="EMBL" id="JACJHR010000011">
    <property type="protein sequence ID" value="MBB2499568.1"/>
    <property type="molecule type" value="Genomic_DNA"/>
</dbReference>
<dbReference type="AlphaFoldDB" id="A0A2N3WFP4"/>
<dbReference type="InterPro" id="IPR049803">
    <property type="entry name" value="RiPP_thiocil-like"/>
</dbReference>
<protein>
    <submittedName>
        <fullName evidence="1">Thiocillin family RiPP</fullName>
    </submittedName>
</protein>
<dbReference type="OrthoDB" id="3631655at2"/>
<gene>
    <name evidence="2" type="ORF">ATK30_3519</name>
    <name evidence="1" type="ORF">H5411_10565</name>
</gene>
<evidence type="ECO:0000313" key="2">
    <source>
        <dbReference type="EMBL" id="PKV92696.1"/>
    </source>
</evidence>
<reference evidence="1 4" key="2">
    <citation type="submission" date="2020-08" db="EMBL/GenBank/DDBJ databases">
        <title>Amycolatopsis echigonensis JCM 21831.</title>
        <authorList>
            <person name="Tedsree N."/>
            <person name="Kuncharoen N."/>
            <person name="Likhitwitayawuid K."/>
            <person name="Tanasupawat S."/>
        </authorList>
    </citation>
    <scope>NUCLEOTIDE SEQUENCE [LARGE SCALE GENOMIC DNA]</scope>
    <source>
        <strain evidence="1 4">JCM 21831</strain>
    </source>
</reference>
<dbReference type="NCBIfam" id="NF033482">
    <property type="entry name" value="RiPP_thiocil"/>
    <property type="match status" value="1"/>
</dbReference>
<organism evidence="2 3">
    <name type="scientific">Amycolatopsis echigonensis</name>
    <dbReference type="NCBI Taxonomy" id="2576905"/>
    <lineage>
        <taxon>Bacteria</taxon>
        <taxon>Bacillati</taxon>
        <taxon>Actinomycetota</taxon>
        <taxon>Actinomycetes</taxon>
        <taxon>Pseudonocardiales</taxon>
        <taxon>Pseudonocardiaceae</taxon>
        <taxon>Amycolatopsis</taxon>
    </lineage>
</organism>
<evidence type="ECO:0000313" key="4">
    <source>
        <dbReference type="Proteomes" id="UP000550260"/>
    </source>
</evidence>
<dbReference type="Proteomes" id="UP000233750">
    <property type="component" value="Unassembled WGS sequence"/>
</dbReference>